<evidence type="ECO:0000313" key="8">
    <source>
        <dbReference type="EMBL" id="ADZ69871.1"/>
    </source>
</evidence>
<accession>F2J364</accession>
<name>F2J364_POLGS</name>
<dbReference type="eggNOG" id="COG0619">
    <property type="taxonomic scope" value="Bacteria"/>
</dbReference>
<sequence>MTILPQDLRLRLVATFVAVAALSQLRDLATAALALAGVCLLALACGIERRLWRRLLHVEGFVLLLFLILPFTIAGRPVLVLGPVSASAEGIARAGLIACKVSVSVLLLTTLLGSVEPARLGAALQALRVPEPVVRLFVLTVRYLSLIRAEALRLHDAMRARAFRPGSNRHTWRSYGYLIGMLLVRALDRAQRVDEAMLCRGYAGRFPHAALPAPSARDWTASAGLAGLAVATLLFDRL</sequence>
<dbReference type="OrthoDB" id="4533at2"/>
<evidence type="ECO:0000256" key="4">
    <source>
        <dbReference type="ARBA" id="ARBA00022692"/>
    </source>
</evidence>
<organism evidence="8 9">
    <name type="scientific">Polymorphum gilvum (strain LMG 25793 / CGMCC 1.9160 / SL003B-26A1)</name>
    <dbReference type="NCBI Taxonomy" id="991905"/>
    <lineage>
        <taxon>Bacteria</taxon>
        <taxon>Pseudomonadati</taxon>
        <taxon>Pseudomonadota</taxon>
        <taxon>Alphaproteobacteria</taxon>
        <taxon>Rhodobacterales</taxon>
        <taxon>Paracoccaceae</taxon>
        <taxon>Polymorphum</taxon>
    </lineage>
</organism>
<dbReference type="GO" id="GO:0006824">
    <property type="term" value="P:cobalt ion transport"/>
    <property type="evidence" value="ECO:0007669"/>
    <property type="project" value="InterPro"/>
</dbReference>
<dbReference type="PANTHER" id="PTHR34857:SF2">
    <property type="entry name" value="SLL0384 PROTEIN"/>
    <property type="match status" value="1"/>
</dbReference>
<dbReference type="EMBL" id="CP002568">
    <property type="protein sequence ID" value="ADZ69871.1"/>
    <property type="molecule type" value="Genomic_DNA"/>
</dbReference>
<dbReference type="InterPro" id="IPR003339">
    <property type="entry name" value="ABC/ECF_trnsptr_transmembrane"/>
</dbReference>
<keyword evidence="9" id="KW-1185">Reference proteome</keyword>
<dbReference type="KEGG" id="pgv:SL003B_1443"/>
<dbReference type="Pfam" id="PF02361">
    <property type="entry name" value="CbiQ"/>
    <property type="match status" value="1"/>
</dbReference>
<dbReference type="Proteomes" id="UP000008130">
    <property type="component" value="Chromosome"/>
</dbReference>
<evidence type="ECO:0000256" key="5">
    <source>
        <dbReference type="ARBA" id="ARBA00022989"/>
    </source>
</evidence>
<keyword evidence="3" id="KW-1003">Cell membrane</keyword>
<feature type="transmembrane region" description="Helical" evidence="7">
    <location>
        <begin position="28"/>
        <end position="48"/>
    </location>
</feature>
<reference evidence="8 9" key="1">
    <citation type="journal article" date="2011" name="J. Bacteriol.">
        <title>Complete genome sequence of Polymorphum gilvum SL003B-26A1T, a crude oil-degrading bacterium from oil-polluted saline soil.</title>
        <authorList>
            <person name="Li S.G."/>
            <person name="Tang Y.Q."/>
            <person name="Nie Y."/>
            <person name="Cai M."/>
            <person name="Wu X.L."/>
        </authorList>
    </citation>
    <scope>NUCLEOTIDE SEQUENCE [LARGE SCALE GENOMIC DNA]</scope>
    <source>
        <strain evidence="9">LMG 25793 / CGMCC 1.9160 / SL003B-26A1</strain>
    </source>
</reference>
<keyword evidence="6 7" id="KW-0472">Membrane</keyword>
<evidence type="ECO:0000256" key="7">
    <source>
        <dbReference type="SAM" id="Phobius"/>
    </source>
</evidence>
<dbReference type="InterPro" id="IPR051611">
    <property type="entry name" value="ECF_transporter_component"/>
</dbReference>
<feature type="transmembrane region" description="Helical" evidence="7">
    <location>
        <begin position="60"/>
        <end position="79"/>
    </location>
</feature>
<evidence type="ECO:0000256" key="2">
    <source>
        <dbReference type="ARBA" id="ARBA00008564"/>
    </source>
</evidence>
<dbReference type="NCBIfam" id="TIGR02454">
    <property type="entry name" value="ECF_T_CbiQ"/>
    <property type="match status" value="1"/>
</dbReference>
<dbReference type="GO" id="GO:0043190">
    <property type="term" value="C:ATP-binding cassette (ABC) transporter complex"/>
    <property type="evidence" value="ECO:0007669"/>
    <property type="project" value="InterPro"/>
</dbReference>
<dbReference type="PATRIC" id="fig|991905.3.peg.1484"/>
<protein>
    <submittedName>
        <fullName evidence="8">ABC-type cobalt transport system permease component CbiQ and related transporter-like protein</fullName>
    </submittedName>
</protein>
<evidence type="ECO:0000256" key="1">
    <source>
        <dbReference type="ARBA" id="ARBA00004651"/>
    </source>
</evidence>
<evidence type="ECO:0000256" key="3">
    <source>
        <dbReference type="ARBA" id="ARBA00022475"/>
    </source>
</evidence>
<dbReference type="PANTHER" id="PTHR34857">
    <property type="entry name" value="SLL0384 PROTEIN"/>
    <property type="match status" value="1"/>
</dbReference>
<keyword evidence="4 7" id="KW-0812">Transmembrane</keyword>
<dbReference type="AlphaFoldDB" id="F2J364"/>
<evidence type="ECO:0000256" key="6">
    <source>
        <dbReference type="ARBA" id="ARBA00023136"/>
    </source>
</evidence>
<gene>
    <name evidence="8" type="primary">cbiQ</name>
    <name evidence="8" type="ordered locus">SL003B_1443</name>
</gene>
<feature type="transmembrane region" description="Helical" evidence="7">
    <location>
        <begin position="91"/>
        <end position="112"/>
    </location>
</feature>
<dbReference type="HOGENOM" id="CLU_056469_1_3_5"/>
<comment type="similarity">
    <text evidence="2">Belongs to the CbiQ family.</text>
</comment>
<dbReference type="RefSeq" id="WP_013652188.1">
    <property type="nucleotide sequence ID" value="NC_015259.1"/>
</dbReference>
<dbReference type="STRING" id="991905.SL003B_1443"/>
<dbReference type="InterPro" id="IPR012809">
    <property type="entry name" value="ECF_CbiQ"/>
</dbReference>
<comment type="subcellular location">
    <subcellularLocation>
        <location evidence="1">Cell membrane</location>
        <topology evidence="1">Multi-pass membrane protein</topology>
    </subcellularLocation>
</comment>
<evidence type="ECO:0000313" key="9">
    <source>
        <dbReference type="Proteomes" id="UP000008130"/>
    </source>
</evidence>
<dbReference type="CDD" id="cd16914">
    <property type="entry name" value="EcfT"/>
    <property type="match status" value="1"/>
</dbReference>
<keyword evidence="5 7" id="KW-1133">Transmembrane helix</keyword>
<proteinExistence type="inferred from homology"/>